<reference evidence="3 4" key="1">
    <citation type="submission" date="2021-06" db="EMBL/GenBank/DDBJ databases">
        <title>Caerostris darwini draft genome.</title>
        <authorList>
            <person name="Kono N."/>
            <person name="Arakawa K."/>
        </authorList>
    </citation>
    <scope>NUCLEOTIDE SEQUENCE [LARGE SCALE GENOMIC DNA]</scope>
</reference>
<feature type="compositionally biased region" description="Acidic residues" evidence="1">
    <location>
        <begin position="139"/>
        <end position="149"/>
    </location>
</feature>
<feature type="region of interest" description="Disordered" evidence="1">
    <location>
        <begin position="136"/>
        <end position="196"/>
    </location>
</feature>
<feature type="chain" id="PRO_5043797671" evidence="2">
    <location>
        <begin position="17"/>
        <end position="196"/>
    </location>
</feature>
<dbReference type="AlphaFoldDB" id="A0AAV4U8E7"/>
<evidence type="ECO:0000313" key="3">
    <source>
        <dbReference type="EMBL" id="GIY54024.1"/>
    </source>
</evidence>
<keyword evidence="2" id="KW-0732">Signal</keyword>
<protein>
    <submittedName>
        <fullName evidence="3">Uncharacterized protein</fullName>
    </submittedName>
</protein>
<comment type="caution">
    <text evidence="3">The sequence shown here is derived from an EMBL/GenBank/DDBJ whole genome shotgun (WGS) entry which is preliminary data.</text>
</comment>
<proteinExistence type="predicted"/>
<evidence type="ECO:0000256" key="2">
    <source>
        <dbReference type="SAM" id="SignalP"/>
    </source>
</evidence>
<feature type="compositionally biased region" description="Basic and acidic residues" evidence="1">
    <location>
        <begin position="150"/>
        <end position="161"/>
    </location>
</feature>
<evidence type="ECO:0000313" key="4">
    <source>
        <dbReference type="Proteomes" id="UP001054837"/>
    </source>
</evidence>
<name>A0AAV4U8E7_9ARAC</name>
<evidence type="ECO:0000256" key="1">
    <source>
        <dbReference type="SAM" id="MobiDB-lite"/>
    </source>
</evidence>
<feature type="compositionally biased region" description="Basic and acidic residues" evidence="1">
    <location>
        <begin position="171"/>
        <end position="196"/>
    </location>
</feature>
<dbReference type="EMBL" id="BPLQ01010857">
    <property type="protein sequence ID" value="GIY54024.1"/>
    <property type="molecule type" value="Genomic_DNA"/>
</dbReference>
<feature type="signal peptide" evidence="2">
    <location>
        <begin position="1"/>
        <end position="16"/>
    </location>
</feature>
<dbReference type="Proteomes" id="UP001054837">
    <property type="component" value="Unassembled WGS sequence"/>
</dbReference>
<keyword evidence="4" id="KW-1185">Reference proteome</keyword>
<organism evidence="3 4">
    <name type="scientific">Caerostris darwini</name>
    <dbReference type="NCBI Taxonomy" id="1538125"/>
    <lineage>
        <taxon>Eukaryota</taxon>
        <taxon>Metazoa</taxon>
        <taxon>Ecdysozoa</taxon>
        <taxon>Arthropoda</taxon>
        <taxon>Chelicerata</taxon>
        <taxon>Arachnida</taxon>
        <taxon>Araneae</taxon>
        <taxon>Araneomorphae</taxon>
        <taxon>Entelegynae</taxon>
        <taxon>Araneoidea</taxon>
        <taxon>Araneidae</taxon>
        <taxon>Caerostris</taxon>
    </lineage>
</organism>
<gene>
    <name evidence="3" type="ORF">CDAR_67391</name>
</gene>
<sequence>MKIILNLICLIPLAVASLSTPGGEMNSTNSEELLSNKTDALMLRKSNEREPGGARLYPKILELFPACHEFGTAMRMKKREMVKAGKLGPSVCEQDLQLCWMNDVKVVRCKVQENPPQECLNQITAYVKGEICRGRKEENEMEDDEEENMEKDKKEGTKMFDEVTEVTMQDDMEKKDRKNEAKKKNDKRKEDEKKNE</sequence>
<accession>A0AAV4U8E7</accession>